<sequence length="107" mass="11958">MCTLLVQSHQIQQPGGGAPRAPHGQKTELCVVRQHKTQRGLPSRTDGFLLRHYYNGGKDDDDDIILIVLRRKKNTGGNEWKGILKGDFDIAQEVVGIELTQILVELI</sequence>
<proteinExistence type="predicted"/>
<name>A0A2I0L1Y2_PUNGR</name>
<keyword evidence="2" id="KW-1185">Reference proteome</keyword>
<dbReference type="EMBL" id="PGOL01000196">
    <property type="protein sequence ID" value="PKI74712.1"/>
    <property type="molecule type" value="Genomic_DNA"/>
</dbReference>
<evidence type="ECO:0000313" key="1">
    <source>
        <dbReference type="EMBL" id="PKI74712.1"/>
    </source>
</evidence>
<evidence type="ECO:0000313" key="2">
    <source>
        <dbReference type="Proteomes" id="UP000233551"/>
    </source>
</evidence>
<comment type="caution">
    <text evidence="1">The sequence shown here is derived from an EMBL/GenBank/DDBJ whole genome shotgun (WGS) entry which is preliminary data.</text>
</comment>
<reference evidence="1 2" key="1">
    <citation type="submission" date="2017-11" db="EMBL/GenBank/DDBJ databases">
        <title>De-novo sequencing of pomegranate (Punica granatum L.) genome.</title>
        <authorList>
            <person name="Akparov Z."/>
            <person name="Amiraslanov A."/>
            <person name="Hajiyeva S."/>
            <person name="Abbasov M."/>
            <person name="Kaur K."/>
            <person name="Hamwieh A."/>
            <person name="Solovyev V."/>
            <person name="Salamov A."/>
            <person name="Braich B."/>
            <person name="Kosarev P."/>
            <person name="Mahmoud A."/>
            <person name="Hajiyev E."/>
            <person name="Babayeva S."/>
            <person name="Izzatullayeva V."/>
            <person name="Mammadov A."/>
            <person name="Mammadov A."/>
            <person name="Sharifova S."/>
            <person name="Ojaghi J."/>
            <person name="Eynullazada K."/>
            <person name="Bayramov B."/>
            <person name="Abdulazimova A."/>
            <person name="Shahmuradov I."/>
        </authorList>
    </citation>
    <scope>NUCLEOTIDE SEQUENCE [LARGE SCALE GENOMIC DNA]</scope>
    <source>
        <strain evidence="2">cv. AG2017</strain>
        <tissue evidence="1">Leaf</tissue>
    </source>
</reference>
<dbReference type="Proteomes" id="UP000233551">
    <property type="component" value="Unassembled WGS sequence"/>
</dbReference>
<accession>A0A2I0L1Y2</accession>
<organism evidence="1 2">
    <name type="scientific">Punica granatum</name>
    <name type="common">Pomegranate</name>
    <dbReference type="NCBI Taxonomy" id="22663"/>
    <lineage>
        <taxon>Eukaryota</taxon>
        <taxon>Viridiplantae</taxon>
        <taxon>Streptophyta</taxon>
        <taxon>Embryophyta</taxon>
        <taxon>Tracheophyta</taxon>
        <taxon>Spermatophyta</taxon>
        <taxon>Magnoliopsida</taxon>
        <taxon>eudicotyledons</taxon>
        <taxon>Gunneridae</taxon>
        <taxon>Pentapetalae</taxon>
        <taxon>rosids</taxon>
        <taxon>malvids</taxon>
        <taxon>Myrtales</taxon>
        <taxon>Lythraceae</taxon>
        <taxon>Punica</taxon>
    </lineage>
</organism>
<protein>
    <submittedName>
        <fullName evidence="1">Uncharacterized protein</fullName>
    </submittedName>
</protein>
<dbReference type="AlphaFoldDB" id="A0A2I0L1Y2"/>
<gene>
    <name evidence="1" type="ORF">CRG98_005039</name>
</gene>